<proteinExistence type="predicted"/>
<reference evidence="1" key="1">
    <citation type="submission" date="2019-08" db="EMBL/GenBank/DDBJ databases">
        <authorList>
            <person name="Kucharzyk K."/>
            <person name="Murdoch R.W."/>
            <person name="Higgins S."/>
            <person name="Loffler F."/>
        </authorList>
    </citation>
    <scope>NUCLEOTIDE SEQUENCE</scope>
</reference>
<dbReference type="AlphaFoldDB" id="A0A645H2C3"/>
<evidence type="ECO:0000313" key="1">
    <source>
        <dbReference type="EMBL" id="MPN33171.1"/>
    </source>
</evidence>
<dbReference type="EMBL" id="VSSQ01085553">
    <property type="protein sequence ID" value="MPN33171.1"/>
    <property type="molecule type" value="Genomic_DNA"/>
</dbReference>
<accession>A0A645H2C3</accession>
<comment type="caution">
    <text evidence="1">The sequence shown here is derived from an EMBL/GenBank/DDBJ whole genome shotgun (WGS) entry which is preliminary data.</text>
</comment>
<name>A0A645H2C3_9ZZZZ</name>
<organism evidence="1">
    <name type="scientific">bioreactor metagenome</name>
    <dbReference type="NCBI Taxonomy" id="1076179"/>
    <lineage>
        <taxon>unclassified sequences</taxon>
        <taxon>metagenomes</taxon>
        <taxon>ecological metagenomes</taxon>
    </lineage>
</organism>
<sequence length="124" mass="14308">MFIEKDYLCKGQEMDLLSVKQAAEDLLKYRHFEDHEGADGLDGVRHNLRWFKNTNLSDSRLIICSMEGPLNYPDIDKLLVEDEFSDLVNRVVITAEPSYLARFTSCNQVISYQRRFMNAANGAK</sequence>
<gene>
    <name evidence="1" type="ORF">SDC9_180655</name>
</gene>
<protein>
    <submittedName>
        <fullName evidence="1">Uncharacterized protein</fullName>
    </submittedName>
</protein>